<dbReference type="PANTHER" id="PTHR19879:SF9">
    <property type="entry name" value="TRANSCRIPTION INITIATION FACTOR TFIID SUBUNIT 5"/>
    <property type="match status" value="1"/>
</dbReference>
<dbReference type="Pfam" id="PF13560">
    <property type="entry name" value="HTH_31"/>
    <property type="match status" value="1"/>
</dbReference>
<evidence type="ECO:0000313" key="3">
    <source>
        <dbReference type="EMBL" id="WTT19269.1"/>
    </source>
</evidence>
<dbReference type="SUPFAM" id="SSF50998">
    <property type="entry name" value="Quinoprotein alcohol dehydrogenase-like"/>
    <property type="match status" value="1"/>
</dbReference>
<gene>
    <name evidence="3" type="ORF">OHA22_28950</name>
</gene>
<dbReference type="Pfam" id="PF00400">
    <property type="entry name" value="WD40"/>
    <property type="match status" value="2"/>
</dbReference>
<protein>
    <submittedName>
        <fullName evidence="3">Helix-turn-helix domain-containing protein</fullName>
    </submittedName>
</protein>
<proteinExistence type="predicted"/>
<feature type="domain" description="HTH cro/C1-type" evidence="2">
    <location>
        <begin position="22"/>
        <end position="77"/>
    </location>
</feature>
<dbReference type="GO" id="GO:0003677">
    <property type="term" value="F:DNA binding"/>
    <property type="evidence" value="ECO:0007669"/>
    <property type="project" value="InterPro"/>
</dbReference>
<feature type="repeat" description="WD" evidence="1">
    <location>
        <begin position="1166"/>
        <end position="1207"/>
    </location>
</feature>
<reference evidence="3" key="1">
    <citation type="submission" date="2022-10" db="EMBL/GenBank/DDBJ databases">
        <title>The complete genomes of actinobacterial strains from the NBC collection.</title>
        <authorList>
            <person name="Joergensen T.S."/>
            <person name="Alvarez Arevalo M."/>
            <person name="Sterndorff E.B."/>
            <person name="Faurdal D."/>
            <person name="Vuksanovic O."/>
            <person name="Mourched A.-S."/>
            <person name="Charusanti P."/>
            <person name="Shaw S."/>
            <person name="Blin K."/>
            <person name="Weber T."/>
        </authorList>
    </citation>
    <scope>NUCLEOTIDE SEQUENCE</scope>
    <source>
        <strain evidence="3">NBC_00093</strain>
    </source>
</reference>
<keyword evidence="1" id="KW-0853">WD repeat</keyword>
<sequence>MGRPERPLDPEGGPVERFAFALRELRREAGGITYRAMAAEAGYTAATLSEAAAGERLPSLAVALAYVSACGGDAEEWERRWQRAAEDAAGQVPEGDGSAAPYRGLARFEPGDSGCFFGRDQLVADLAELVLGSRFVAVVGTSGSGKSSLLRAGLIPVLRGGDWAGERPAAIRILTPGARPAHTHARVLVPVDGGGDTWVVVDQFEEVFTLCREPAERARFIDMLLTAVRPGSQLRVVIAVRADFYGRCGEHRELAAALRGAGLLVGPMSVEELREAIVKPAAAEGLVVERALTARIIADVADQPGGLPLMSHALMETWRRRRGGALTVKGYEAVGGVHGAIARTAEECYSGLSAHEAALARQVMLRLVAPGEGTDDTSRPARRAELAADAATVLDRLVGARLVTLDDDTVDLAHEALITAWPRLNGWIESDRELLRRHRLLTEAATAWEQLDRDAGVLYRGARLTVATEAFTPVAEPDPLTPLERAFLTASLDARRHEQRQATRTSRRLRGLTTALTILVALAVVAGLTAWNQSTASTRQQLQAEARRIAAMAASLRSSDPRTAMRLSAAAYGLADLPDSRSALLDSYAQTELDRFDPGQGSAAAGGDDDPVQRFLSRDGRVLTTVTDDRVERWDTSTRRRTGSFPGTGDLEFPGVQGISPDGGTLMIWTKDGLRLWDIDAGRRVGARIGSADDSSAGTTGSFVTDTRILLSSRYAGRSGIRFRLWDTAVGRAVFEQNLRDESSADAVASPDGRLLAICRRLGPVQVWDTVVRRRLPIPWASANRDLCPSRSQGFVSAAGDSREGRLLFTPDSRALAVVGDFPDGSGVRAWDLASGKQRLRIEYSWPKDARTRMTFGADGAFVAAANGDEILLWRTADPAVPVLRHPLSSTGSYDLDGTSALRLDLDRRRIRYLEVRGWERRISVASLALDEALDSVYPVGPVRAATYSPDGRTLAAVRRLDGATRFQLLDAATAEVLADLPNPQMFCLPDPNCENHTAFSADGGTFAYGAKPPAGRYSKVTFYVWDTRTHRQIASLSLPAGVEGIGLSPDGKTFLASRFKGSGTIELWDVRSRTRTRVLSGVRDVPAVRPDGRLLATSGGDYVDLPSGKVTHRNASDPLSAVVFSSDGRYLAVGGRGGVTIWDGDARRRLANLPAVPDGDAAGATDDDAQFVTAVAFSPDARYLAVGTAGGTLQIWQTEAPHLQPTVFPALGGRVQSVAFGPDGDTLYAASTHRRSRSYDLDPEHVATTVCERAGGGLSRADWQSYLPDVPYRDVC</sequence>
<dbReference type="InterPro" id="IPR015943">
    <property type="entry name" value="WD40/YVTN_repeat-like_dom_sf"/>
</dbReference>
<accession>A0AAU2A6Q3</accession>
<dbReference type="InterPro" id="IPR011047">
    <property type="entry name" value="Quinoprotein_ADH-like_sf"/>
</dbReference>
<organism evidence="3">
    <name type="scientific">Streptomyces sp. NBC_00093</name>
    <dbReference type="NCBI Taxonomy" id="2975649"/>
    <lineage>
        <taxon>Bacteria</taxon>
        <taxon>Bacillati</taxon>
        <taxon>Actinomycetota</taxon>
        <taxon>Actinomycetes</taxon>
        <taxon>Kitasatosporales</taxon>
        <taxon>Streptomycetaceae</taxon>
        <taxon>Streptomyces</taxon>
    </lineage>
</organism>
<dbReference type="SUPFAM" id="SSF52540">
    <property type="entry name" value="P-loop containing nucleoside triphosphate hydrolases"/>
    <property type="match status" value="1"/>
</dbReference>
<dbReference type="EMBL" id="CP108222">
    <property type="protein sequence ID" value="WTT19269.1"/>
    <property type="molecule type" value="Genomic_DNA"/>
</dbReference>
<dbReference type="SMART" id="SM00320">
    <property type="entry name" value="WD40"/>
    <property type="match status" value="6"/>
</dbReference>
<dbReference type="Gene3D" id="2.130.10.10">
    <property type="entry name" value="YVTN repeat-like/Quinoprotein amine dehydrogenase"/>
    <property type="match status" value="4"/>
</dbReference>
<dbReference type="PANTHER" id="PTHR19879">
    <property type="entry name" value="TRANSCRIPTION INITIATION FACTOR TFIID"/>
    <property type="match status" value="1"/>
</dbReference>
<dbReference type="SUPFAM" id="SSF47413">
    <property type="entry name" value="lambda repressor-like DNA-binding domains"/>
    <property type="match status" value="1"/>
</dbReference>
<dbReference type="InterPro" id="IPR010982">
    <property type="entry name" value="Lambda_DNA-bd_dom_sf"/>
</dbReference>
<dbReference type="SMART" id="SM00530">
    <property type="entry name" value="HTH_XRE"/>
    <property type="match status" value="1"/>
</dbReference>
<dbReference type="InterPro" id="IPR001680">
    <property type="entry name" value="WD40_rpt"/>
</dbReference>
<dbReference type="AlphaFoldDB" id="A0AAU2A6Q3"/>
<dbReference type="PROSITE" id="PS50082">
    <property type="entry name" value="WD_REPEATS_2"/>
    <property type="match status" value="1"/>
</dbReference>
<dbReference type="InterPro" id="IPR049052">
    <property type="entry name" value="nSTAND1"/>
</dbReference>
<name>A0AAU2A6Q3_9ACTN</name>
<dbReference type="Pfam" id="PF20703">
    <property type="entry name" value="nSTAND1"/>
    <property type="match status" value="1"/>
</dbReference>
<dbReference type="InterPro" id="IPR027417">
    <property type="entry name" value="P-loop_NTPase"/>
</dbReference>
<evidence type="ECO:0000256" key="1">
    <source>
        <dbReference type="PROSITE-ProRule" id="PRU00221"/>
    </source>
</evidence>
<dbReference type="PROSITE" id="PS50294">
    <property type="entry name" value="WD_REPEATS_REGION"/>
    <property type="match status" value="1"/>
</dbReference>
<dbReference type="CDD" id="cd00093">
    <property type="entry name" value="HTH_XRE"/>
    <property type="match status" value="1"/>
</dbReference>
<evidence type="ECO:0000259" key="2">
    <source>
        <dbReference type="PROSITE" id="PS50943"/>
    </source>
</evidence>
<dbReference type="SUPFAM" id="SSF82171">
    <property type="entry name" value="DPP6 N-terminal domain-like"/>
    <property type="match status" value="1"/>
</dbReference>
<dbReference type="InterPro" id="IPR001387">
    <property type="entry name" value="Cro/C1-type_HTH"/>
</dbReference>
<dbReference type="PROSITE" id="PS50943">
    <property type="entry name" value="HTH_CROC1"/>
    <property type="match status" value="1"/>
</dbReference>